<comment type="caution">
    <text evidence="1">The sequence shown here is derived from an EMBL/GenBank/DDBJ whole genome shotgun (WGS) entry which is preliminary data.</text>
</comment>
<reference evidence="1" key="1">
    <citation type="submission" date="2022-09" db="EMBL/GenBank/DDBJ databases">
        <title>Intensive care unit water sources are persistently colonized with multi-drug resistant bacteria and are the site of extensive horizontal gene transfer of antibiotic resistance genes.</title>
        <authorList>
            <person name="Diorio-Toth L."/>
        </authorList>
    </citation>
    <scope>NUCLEOTIDE SEQUENCE</scope>
    <source>
        <strain evidence="1">GD03704</strain>
    </source>
</reference>
<dbReference type="Pfam" id="PF05367">
    <property type="entry name" value="Phage_endo_I"/>
    <property type="match status" value="1"/>
</dbReference>
<evidence type="ECO:0000313" key="1">
    <source>
        <dbReference type="EMBL" id="MDH1340546.1"/>
    </source>
</evidence>
<dbReference type="InterPro" id="IPR011335">
    <property type="entry name" value="Restrct_endonuc-II-like"/>
</dbReference>
<name>A0AA42TY48_ECTOL</name>
<accession>A0AA42TY48</accession>
<dbReference type="Proteomes" id="UP001161697">
    <property type="component" value="Unassembled WGS sequence"/>
</dbReference>
<organism evidence="1 2">
    <name type="scientific">Ectopseudomonas oleovorans</name>
    <name type="common">Pseudomonas oleovorans</name>
    <dbReference type="NCBI Taxonomy" id="301"/>
    <lineage>
        <taxon>Bacteria</taxon>
        <taxon>Pseudomonadati</taxon>
        <taxon>Pseudomonadota</taxon>
        <taxon>Gammaproteobacteria</taxon>
        <taxon>Pseudomonadales</taxon>
        <taxon>Pseudomonadaceae</taxon>
        <taxon>Ectopseudomonas</taxon>
    </lineage>
</organism>
<gene>
    <name evidence="1" type="ORF">N5J11_15190</name>
</gene>
<sequence length="152" mass="17281">MTATRSRAYARTKTAVTAYRSGLEEKIAAQLEAAGIPVAFEQYKLKYMVPAREATYTPDFVLRNGIIIESKGIFDVEDRKKHLLIKEQYPELDIRFVFSSSRSKLYKGSKTSYAEWCEKYGFQFADKLIPAAWLREKARTIPDGILIAKGGD</sequence>
<proteinExistence type="predicted"/>
<dbReference type="RefSeq" id="WP_279534619.1">
    <property type="nucleotide sequence ID" value="NZ_CP104579.1"/>
</dbReference>
<dbReference type="AlphaFoldDB" id="A0AA42TY48"/>
<dbReference type="GO" id="GO:0008833">
    <property type="term" value="F:deoxyribonuclease IV (phage-T4-induced) activity"/>
    <property type="evidence" value="ECO:0007669"/>
    <property type="project" value="InterPro"/>
</dbReference>
<dbReference type="CDD" id="cd22324">
    <property type="entry name" value="Endonuclease_I"/>
    <property type="match status" value="1"/>
</dbReference>
<evidence type="ECO:0000313" key="2">
    <source>
        <dbReference type="Proteomes" id="UP001161697"/>
    </source>
</evidence>
<dbReference type="Gene3D" id="3.40.91.30">
    <property type="match status" value="1"/>
</dbReference>
<dbReference type="GO" id="GO:0016032">
    <property type="term" value="P:viral process"/>
    <property type="evidence" value="ECO:0007669"/>
    <property type="project" value="InterPro"/>
</dbReference>
<protein>
    <submittedName>
        <fullName evidence="1">Endodeoxyribonuclease</fullName>
    </submittedName>
</protein>
<dbReference type="EMBL" id="JAOCJE010000001">
    <property type="protein sequence ID" value="MDH1340546.1"/>
    <property type="molecule type" value="Genomic_DNA"/>
</dbReference>
<dbReference type="SUPFAM" id="SSF52980">
    <property type="entry name" value="Restriction endonuclease-like"/>
    <property type="match status" value="1"/>
</dbReference>
<dbReference type="InterPro" id="IPR008029">
    <property type="entry name" value="Phage_T7_Gp3_endoDNaseI"/>
</dbReference>
<dbReference type="GO" id="GO:0015074">
    <property type="term" value="P:DNA integration"/>
    <property type="evidence" value="ECO:0007669"/>
    <property type="project" value="InterPro"/>
</dbReference>